<feature type="transmembrane region" description="Helical" evidence="2">
    <location>
        <begin position="184"/>
        <end position="204"/>
    </location>
</feature>
<feature type="transmembrane region" description="Helical" evidence="2">
    <location>
        <begin position="216"/>
        <end position="233"/>
    </location>
</feature>
<feature type="compositionally biased region" description="Basic and acidic residues" evidence="1">
    <location>
        <begin position="449"/>
        <end position="462"/>
    </location>
</feature>
<feature type="compositionally biased region" description="Basic and acidic residues" evidence="1">
    <location>
        <begin position="411"/>
        <end position="420"/>
    </location>
</feature>
<feature type="region of interest" description="Disordered" evidence="1">
    <location>
        <begin position="363"/>
        <end position="573"/>
    </location>
</feature>
<feature type="compositionally biased region" description="Acidic residues" evidence="1">
    <location>
        <begin position="498"/>
        <end position="510"/>
    </location>
</feature>
<dbReference type="Pfam" id="PF06912">
    <property type="entry name" value="DUF1275"/>
    <property type="match status" value="1"/>
</dbReference>
<organism evidence="3 4">
    <name type="scientific">Nannochloropsis salina CCMP1776</name>
    <dbReference type="NCBI Taxonomy" id="1027361"/>
    <lineage>
        <taxon>Eukaryota</taxon>
        <taxon>Sar</taxon>
        <taxon>Stramenopiles</taxon>
        <taxon>Ochrophyta</taxon>
        <taxon>Eustigmatophyceae</taxon>
        <taxon>Eustigmatales</taxon>
        <taxon>Monodopsidaceae</taxon>
        <taxon>Microchloropsis</taxon>
        <taxon>Microchloropsis salina</taxon>
    </lineage>
</organism>
<feature type="compositionally biased region" description="Acidic residues" evidence="1">
    <location>
        <begin position="553"/>
        <end position="573"/>
    </location>
</feature>
<feature type="transmembrane region" description="Helical" evidence="2">
    <location>
        <begin position="296"/>
        <end position="317"/>
    </location>
</feature>
<feature type="region of interest" description="Disordered" evidence="1">
    <location>
        <begin position="1"/>
        <end position="126"/>
    </location>
</feature>
<feature type="compositionally biased region" description="Basic residues" evidence="1">
    <location>
        <begin position="375"/>
        <end position="386"/>
    </location>
</feature>
<dbReference type="AlphaFoldDB" id="A0A4D9CPK9"/>
<keyword evidence="2" id="KW-0812">Transmembrane</keyword>
<dbReference type="OrthoDB" id="5591616at2759"/>
<keyword evidence="2" id="KW-1133">Transmembrane helix</keyword>
<feature type="compositionally biased region" description="Basic and acidic residues" evidence="1">
    <location>
        <begin position="480"/>
        <end position="497"/>
    </location>
</feature>
<dbReference type="PANTHER" id="PTHR37314">
    <property type="entry name" value="SLR0142 PROTEIN"/>
    <property type="match status" value="1"/>
</dbReference>
<feature type="transmembrane region" description="Helical" evidence="2">
    <location>
        <begin position="323"/>
        <end position="345"/>
    </location>
</feature>
<name>A0A4D9CPK9_9STRA</name>
<comment type="caution">
    <text evidence="3">The sequence shown here is derived from an EMBL/GenBank/DDBJ whole genome shotgun (WGS) entry which is preliminary data.</text>
</comment>
<accession>A0A4D9CPK9</accession>
<feature type="compositionally biased region" description="Pro residues" evidence="1">
    <location>
        <begin position="95"/>
        <end position="110"/>
    </location>
</feature>
<dbReference type="PANTHER" id="PTHR37314:SF4">
    <property type="entry name" value="UPF0700 TRANSMEMBRANE PROTEIN YOAK"/>
    <property type="match status" value="1"/>
</dbReference>
<evidence type="ECO:0000313" key="3">
    <source>
        <dbReference type="EMBL" id="TFJ81092.1"/>
    </source>
</evidence>
<protein>
    <recommendedName>
        <fullName evidence="5">DUF1275 domain-containing protein</fullName>
    </recommendedName>
</protein>
<proteinExistence type="predicted"/>
<dbReference type="InterPro" id="IPR010699">
    <property type="entry name" value="DUF1275"/>
</dbReference>
<dbReference type="EMBL" id="SDOX01000145">
    <property type="protein sequence ID" value="TFJ81092.1"/>
    <property type="molecule type" value="Genomic_DNA"/>
</dbReference>
<gene>
    <name evidence="3" type="ORF">NSK_007735</name>
</gene>
<reference evidence="3 4" key="1">
    <citation type="submission" date="2019-01" db="EMBL/GenBank/DDBJ databases">
        <title>Nuclear Genome Assembly of the Microalgal Biofuel strain Nannochloropsis salina CCMP1776.</title>
        <authorList>
            <person name="Hovde B."/>
        </authorList>
    </citation>
    <scope>NUCLEOTIDE SEQUENCE [LARGE SCALE GENOMIC DNA]</scope>
    <source>
        <strain evidence="3 4">CCMP1776</strain>
    </source>
</reference>
<evidence type="ECO:0000313" key="4">
    <source>
        <dbReference type="Proteomes" id="UP000355283"/>
    </source>
</evidence>
<keyword evidence="4" id="KW-1185">Reference proteome</keyword>
<dbReference type="Proteomes" id="UP000355283">
    <property type="component" value="Unassembled WGS sequence"/>
</dbReference>
<evidence type="ECO:0008006" key="5">
    <source>
        <dbReference type="Google" id="ProtNLM"/>
    </source>
</evidence>
<evidence type="ECO:0000256" key="1">
    <source>
        <dbReference type="SAM" id="MobiDB-lite"/>
    </source>
</evidence>
<evidence type="ECO:0000256" key="2">
    <source>
        <dbReference type="SAM" id="Phobius"/>
    </source>
</evidence>
<keyword evidence="2" id="KW-0472">Membrane</keyword>
<sequence length="573" mass="62708">MPDRVPLVHRHRTPYHFHYEDEDEERRIPPSQGQEGSDPFEHTHIGGSSSSSHSERPPSRGLSPPLTILRAKHPAAAALQHRPTTTVAHGHRSPSPTPKSAPPSLPPPKSPHGKKPATGNKPSPPPHLTSSWPWVLFGSLTLTINAGYINSITLHNLHGIPSAHVTGIVARASNLFAEADWSRMSLYVVAYCCFVSGACMGGLLISHETFYMGRNYARALFLTAAIQGVALVIESHWDHSVYFIYACCLAMGLQNSLTSKYSGSVVRTTHLTGASTDLGIAIGHIMKGRSEEWWKVKLHGIAVFGFFTGGVIGHFSYEVLEHGALLVNVCLTTTCALIHTLYLAYHERLSPLSILESRKDIRLHKHRVGPSPRHNTPRSRPRRHWGRNTPTNRSLHALDRSGQSTSGWRTSPREGGRDGASEGGFVRQISFGPANKGRPAGVELLDLSGRGRDGERGREKDMGNTQVSSPVSAPDLEIVVSREGKDRGEEEWGKEDGLGTEEDDNELELAPEDRGEYDLGGYADGDVAKEVQMEEEEVEAALLRHGETGQAGEEGEEEEDGGDEVEEEEEGKR</sequence>